<comment type="caution">
    <text evidence="6">The sequence shown here is derived from an EMBL/GenBank/DDBJ whole genome shotgun (WGS) entry which is preliminary data.</text>
</comment>
<evidence type="ECO:0000256" key="3">
    <source>
        <dbReference type="ARBA" id="ARBA00022679"/>
    </source>
</evidence>
<keyword evidence="4" id="KW-0472">Membrane</keyword>
<protein>
    <submittedName>
        <fullName evidence="6">Cellulose synthase/poly-beta-1,6-N-acetylglucosamine synthase-like glycosyltransferase</fullName>
    </submittedName>
</protein>
<evidence type="ECO:0000259" key="5">
    <source>
        <dbReference type="Pfam" id="PF00535"/>
    </source>
</evidence>
<evidence type="ECO:0000313" key="7">
    <source>
        <dbReference type="Proteomes" id="UP000537130"/>
    </source>
</evidence>
<dbReference type="AlphaFoldDB" id="A0A7W4Z637"/>
<dbReference type="CDD" id="cd06439">
    <property type="entry name" value="CESA_like_1"/>
    <property type="match status" value="1"/>
</dbReference>
<dbReference type="Proteomes" id="UP000537130">
    <property type="component" value="Unassembled WGS sequence"/>
</dbReference>
<reference evidence="6 7" key="1">
    <citation type="submission" date="2020-08" db="EMBL/GenBank/DDBJ databases">
        <title>Genomic Encyclopedia of Type Strains, Phase III (KMG-III): the genomes of soil and plant-associated and newly described type strains.</title>
        <authorList>
            <person name="Whitman W."/>
        </authorList>
    </citation>
    <scope>NUCLEOTIDE SEQUENCE [LARGE SCALE GENOMIC DNA]</scope>
    <source>
        <strain evidence="6 7">CECT 8654</strain>
    </source>
</reference>
<feature type="domain" description="Glycosyltransferase 2-like" evidence="5">
    <location>
        <begin position="47"/>
        <end position="212"/>
    </location>
</feature>
<feature type="transmembrane region" description="Helical" evidence="4">
    <location>
        <begin position="293"/>
        <end position="311"/>
    </location>
</feature>
<gene>
    <name evidence="6" type="ORF">FHR99_002104</name>
</gene>
<keyword evidence="3 6" id="KW-0808">Transferase</keyword>
<dbReference type="SUPFAM" id="SSF53448">
    <property type="entry name" value="Nucleotide-diphospho-sugar transferases"/>
    <property type="match status" value="1"/>
</dbReference>
<evidence type="ECO:0000313" key="6">
    <source>
        <dbReference type="EMBL" id="MBB3047838.1"/>
    </source>
</evidence>
<dbReference type="RefSeq" id="WP_183410595.1">
    <property type="nucleotide sequence ID" value="NZ_JACHWY010000002.1"/>
</dbReference>
<evidence type="ECO:0000256" key="4">
    <source>
        <dbReference type="SAM" id="Phobius"/>
    </source>
</evidence>
<accession>A0A7W4Z637</accession>
<keyword evidence="4" id="KW-1133">Transmembrane helix</keyword>
<dbReference type="PANTHER" id="PTHR43630:SF1">
    <property type="entry name" value="POLY-BETA-1,6-N-ACETYL-D-GLUCOSAMINE SYNTHASE"/>
    <property type="match status" value="1"/>
</dbReference>
<keyword evidence="7" id="KW-1185">Reference proteome</keyword>
<dbReference type="InterPro" id="IPR001173">
    <property type="entry name" value="Glyco_trans_2-like"/>
</dbReference>
<feature type="transmembrane region" description="Helical" evidence="4">
    <location>
        <begin position="350"/>
        <end position="369"/>
    </location>
</feature>
<feature type="transmembrane region" description="Helical" evidence="4">
    <location>
        <begin position="6"/>
        <end position="29"/>
    </location>
</feature>
<sequence>MNSIETSLATLITIVVYTYVLYPLLLGLVGRRCNGNLQAVPAIPSVSILVVAHNESMCIAQRLENIFSLAYDLNKLEVVVASDGSTDNTAEIASGFSQRGVKVIAFQTNRGKPTVLNRIVPTLKGEIVVLLDARQTLEPDALPIITEDFGDKTVGAVSGELVFAAPDKDQGQMAGTGLYWRYEKYIRLNESRIDSVIGATGAFYAFRKDLFEPVPDDTLIEDVLIPMTITRRGYRVIFKQGATVYDALPSAPETEFRRKVRTIAGNFQLFHRHHWLLNPVKNRLWIQTISHKALRLVIPACLVAIFALNAVLLSGPIYQAMFSLQLLFYSAAGAAHLWPSLRSKSPLVSLAYTFCLLNWSTVVGFYRYIRGQQRVTWRSQRA</sequence>
<dbReference type="InterPro" id="IPR029044">
    <property type="entry name" value="Nucleotide-diphossugar_trans"/>
</dbReference>
<evidence type="ECO:0000256" key="1">
    <source>
        <dbReference type="ARBA" id="ARBA00006739"/>
    </source>
</evidence>
<name>A0A7W4Z637_9GAMM</name>
<dbReference type="GO" id="GO:0016757">
    <property type="term" value="F:glycosyltransferase activity"/>
    <property type="evidence" value="ECO:0007669"/>
    <property type="project" value="UniProtKB-KW"/>
</dbReference>
<proteinExistence type="inferred from homology"/>
<keyword evidence="4" id="KW-0812">Transmembrane</keyword>
<dbReference type="PANTHER" id="PTHR43630">
    <property type="entry name" value="POLY-BETA-1,6-N-ACETYL-D-GLUCOSAMINE SYNTHASE"/>
    <property type="match status" value="1"/>
</dbReference>
<comment type="similarity">
    <text evidence="1">Belongs to the glycosyltransferase 2 family.</text>
</comment>
<keyword evidence="2" id="KW-0328">Glycosyltransferase</keyword>
<dbReference type="Gene3D" id="3.90.550.10">
    <property type="entry name" value="Spore Coat Polysaccharide Biosynthesis Protein SpsA, Chain A"/>
    <property type="match status" value="1"/>
</dbReference>
<evidence type="ECO:0000256" key="2">
    <source>
        <dbReference type="ARBA" id="ARBA00022676"/>
    </source>
</evidence>
<dbReference type="EMBL" id="JACHWY010000002">
    <property type="protein sequence ID" value="MBB3047838.1"/>
    <property type="molecule type" value="Genomic_DNA"/>
</dbReference>
<organism evidence="6 7">
    <name type="scientific">Litorivivens lipolytica</name>
    <dbReference type="NCBI Taxonomy" id="1524264"/>
    <lineage>
        <taxon>Bacteria</taxon>
        <taxon>Pseudomonadati</taxon>
        <taxon>Pseudomonadota</taxon>
        <taxon>Gammaproteobacteria</taxon>
        <taxon>Litorivivens</taxon>
    </lineage>
</organism>
<dbReference type="Pfam" id="PF00535">
    <property type="entry name" value="Glycos_transf_2"/>
    <property type="match status" value="1"/>
</dbReference>